<dbReference type="Gene3D" id="3.90.1300.10">
    <property type="entry name" value="Amidase signature (AS) domain"/>
    <property type="match status" value="2"/>
</dbReference>
<evidence type="ECO:0000313" key="4">
    <source>
        <dbReference type="Proteomes" id="UP000823388"/>
    </source>
</evidence>
<evidence type="ECO:0000313" key="3">
    <source>
        <dbReference type="EMBL" id="KAG2596382.1"/>
    </source>
</evidence>
<dbReference type="PROSITE" id="PS00571">
    <property type="entry name" value="AMIDASES"/>
    <property type="match status" value="1"/>
</dbReference>
<dbReference type="PANTHER" id="PTHR46310">
    <property type="entry name" value="AMIDASE 1"/>
    <property type="match status" value="1"/>
</dbReference>
<protein>
    <recommendedName>
        <fullName evidence="2">Amidase domain-containing protein</fullName>
    </recommendedName>
</protein>
<dbReference type="Pfam" id="PF01425">
    <property type="entry name" value="Amidase"/>
    <property type="match status" value="1"/>
</dbReference>
<comment type="similarity">
    <text evidence="1">Belongs to the amidase family.</text>
</comment>
<evidence type="ECO:0000256" key="1">
    <source>
        <dbReference type="ARBA" id="ARBA00009199"/>
    </source>
</evidence>
<dbReference type="InterPro" id="IPR023631">
    <property type="entry name" value="Amidase_dom"/>
</dbReference>
<comment type="caution">
    <text evidence="3">The sequence shown here is derived from an EMBL/GenBank/DDBJ whole genome shotgun (WGS) entry which is preliminary data.</text>
</comment>
<dbReference type="EMBL" id="CM029045">
    <property type="protein sequence ID" value="KAG2596382.1"/>
    <property type="molecule type" value="Genomic_DNA"/>
</dbReference>
<name>A0A8T0SB13_PANVG</name>
<dbReference type="GO" id="GO:0016811">
    <property type="term" value="F:hydrolase activity, acting on carbon-nitrogen (but not peptide) bonds, in linear amides"/>
    <property type="evidence" value="ECO:0007669"/>
    <property type="project" value="UniProtKB-ARBA"/>
</dbReference>
<gene>
    <name evidence="3" type="ORF">PVAP13_5KG157500</name>
</gene>
<dbReference type="Proteomes" id="UP000823388">
    <property type="component" value="Chromosome 5K"/>
</dbReference>
<feature type="domain" description="Amidase" evidence="2">
    <location>
        <begin position="25"/>
        <end position="177"/>
    </location>
</feature>
<reference evidence="3" key="1">
    <citation type="submission" date="2020-05" db="EMBL/GenBank/DDBJ databases">
        <title>WGS assembly of Panicum virgatum.</title>
        <authorList>
            <person name="Lovell J.T."/>
            <person name="Jenkins J."/>
            <person name="Shu S."/>
            <person name="Juenger T.E."/>
            <person name="Schmutz J."/>
        </authorList>
    </citation>
    <scope>NUCLEOTIDE SEQUENCE</scope>
    <source>
        <strain evidence="3">AP13</strain>
    </source>
</reference>
<dbReference type="PANTHER" id="PTHR46310:SF7">
    <property type="entry name" value="AMIDASE 1"/>
    <property type="match status" value="1"/>
</dbReference>
<dbReference type="InterPro" id="IPR020556">
    <property type="entry name" value="Amidase_CS"/>
</dbReference>
<proteinExistence type="inferred from homology"/>
<evidence type="ECO:0000259" key="2">
    <source>
        <dbReference type="Pfam" id="PF01425"/>
    </source>
</evidence>
<sequence>MAMEPEAGDYGAFMEKFELLPPQSQQQLPLHGLTFAIKDIFDIGGRVTGFGNPDWARTHAPAAATSPVVLATLAAGATSVGKTVMDEMAYSINGENAHYGTPTNPCAPDRVPGGSSSGSAVAVAAKLVDFALGTDTGGSVRVPAAYCGIFGLRPSHGLVSTENVIPMSQMFDTVGSLKDQTYQILNASVAKRFGSDAVDNRNLGEFVSNNVPTIGKFISNFSKSEAPSVPALSVISYVMRCLQRSEFKANHAEWVTTVKPNLGPGIRERVHEAITSEDGPMEDFHALRTEFKPALSALVNDDGILAIPTVPGSPPKLRMEASALENFRARAFSLLSIAGLSGFCQLSIPLGVRDGVPVSVSLVARHGADWFLISVAQELYETLKEETKKAWSSSDTSP</sequence>
<dbReference type="AlphaFoldDB" id="A0A8T0SB13"/>
<dbReference type="SUPFAM" id="SSF75304">
    <property type="entry name" value="Amidase signature (AS) enzymes"/>
    <property type="match status" value="1"/>
</dbReference>
<keyword evidence="4" id="KW-1185">Reference proteome</keyword>
<organism evidence="3 4">
    <name type="scientific">Panicum virgatum</name>
    <name type="common">Blackwell switchgrass</name>
    <dbReference type="NCBI Taxonomy" id="38727"/>
    <lineage>
        <taxon>Eukaryota</taxon>
        <taxon>Viridiplantae</taxon>
        <taxon>Streptophyta</taxon>
        <taxon>Embryophyta</taxon>
        <taxon>Tracheophyta</taxon>
        <taxon>Spermatophyta</taxon>
        <taxon>Magnoliopsida</taxon>
        <taxon>Liliopsida</taxon>
        <taxon>Poales</taxon>
        <taxon>Poaceae</taxon>
        <taxon>PACMAD clade</taxon>
        <taxon>Panicoideae</taxon>
        <taxon>Panicodae</taxon>
        <taxon>Paniceae</taxon>
        <taxon>Panicinae</taxon>
        <taxon>Panicum</taxon>
        <taxon>Panicum sect. Hiantes</taxon>
    </lineage>
</organism>
<accession>A0A8T0SB13</accession>
<dbReference type="InterPro" id="IPR036928">
    <property type="entry name" value="AS_sf"/>
</dbReference>